<evidence type="ECO:0000259" key="6">
    <source>
        <dbReference type="PROSITE" id="PS50048"/>
    </source>
</evidence>
<dbReference type="GO" id="GO:0005634">
    <property type="term" value="C:nucleus"/>
    <property type="evidence" value="ECO:0007669"/>
    <property type="project" value="TreeGrafter"/>
</dbReference>
<dbReference type="PROSITE" id="PS50048">
    <property type="entry name" value="ZN2_CY6_FUNGAL_2"/>
    <property type="match status" value="1"/>
</dbReference>
<dbReference type="GO" id="GO:0000978">
    <property type="term" value="F:RNA polymerase II cis-regulatory region sequence-specific DNA binding"/>
    <property type="evidence" value="ECO:0007669"/>
    <property type="project" value="TreeGrafter"/>
</dbReference>
<dbReference type="RefSeq" id="XP_034013526.1">
    <property type="nucleotide sequence ID" value="XM_034154125.1"/>
</dbReference>
<dbReference type="InterPro" id="IPR001138">
    <property type="entry name" value="Zn2Cys6_DnaBD"/>
</dbReference>
<dbReference type="Pfam" id="PF00172">
    <property type="entry name" value="Zn_clus"/>
    <property type="match status" value="1"/>
</dbReference>
<protein>
    <recommendedName>
        <fullName evidence="6">Zn(2)-C6 fungal-type domain-containing protein</fullName>
    </recommendedName>
</protein>
<dbReference type="GO" id="GO:0008270">
    <property type="term" value="F:zinc ion binding"/>
    <property type="evidence" value="ECO:0007669"/>
    <property type="project" value="InterPro"/>
</dbReference>
<dbReference type="GO" id="GO:0000981">
    <property type="term" value="F:DNA-binding transcription factor activity, RNA polymerase II-specific"/>
    <property type="evidence" value="ECO:0007669"/>
    <property type="project" value="InterPro"/>
</dbReference>
<dbReference type="Proteomes" id="UP000449547">
    <property type="component" value="Unassembled WGS sequence"/>
</dbReference>
<dbReference type="OMA" id="CPVIECD"/>
<keyword evidence="4" id="KW-0539">Nucleus</keyword>
<dbReference type="VEuPathDB" id="FungiDB:DIURU_001568"/>
<organism evidence="7 8">
    <name type="scientific">Diutina rugosa</name>
    <name type="common">Yeast</name>
    <name type="synonym">Candida rugosa</name>
    <dbReference type="NCBI Taxonomy" id="5481"/>
    <lineage>
        <taxon>Eukaryota</taxon>
        <taxon>Fungi</taxon>
        <taxon>Dikarya</taxon>
        <taxon>Ascomycota</taxon>
        <taxon>Saccharomycotina</taxon>
        <taxon>Pichiomycetes</taxon>
        <taxon>Debaryomycetaceae</taxon>
        <taxon>Diutina</taxon>
    </lineage>
</organism>
<dbReference type="PANTHER" id="PTHR31069">
    <property type="entry name" value="OLEATE-ACTIVATED TRANSCRIPTION FACTOR 1-RELATED"/>
    <property type="match status" value="1"/>
</dbReference>
<gene>
    <name evidence="7" type="ORF">DIURU_001568</name>
</gene>
<sequence>MGASNITIQMTSPENKPKRRRVPVSCLVCKKRKVRCDKGRPACGGCKRNGAAHLCEYVEPPWVKDIRHPEATTNPTTSTTVVEESAEYLELKRASDAMLAAQKREIGELKCQLAQLKQASAQPIPSAPTPAAAAAATPSTPLTVLNKLRPLSAKSRDSFEVSTEHNLLVVPVNYKKYFVDVFSWMNVVKVDPKLTHMWVKLTQYQRLYHSFKTKQQQHRLALNNGGAEPVAAPVARPSGGPMSAQSSLLSRCPVLHDIDGLPPSPSQSPVVKVEPTLPIATTDIETQLQQMRVALRNIWGSMSIVGQKSLSDKQLSFLMDFYFLDSIFQFESRDLLSFYRSEMISVIRVQEGRVTFDCMGLQSMTSAERLRMIMTKGAYVAMITMIVDASTSFLTQYSRQNPNEILSHQFIQLFGADVVNHPKPSTDLSELMDLFVNYYRDSKHSPTLGFIVTVLAWINREITHGVHTHHLDGNYKYKFTRIFTSFFNLLLDEDAAIAVWKDPRMVQFGQSTSGQRTNDELRGHVSHMWAEMVRLVNLVNFRILPLIAGSETLDQLLNKLYIKIEEADDGQCHLNYLSQTNNLAKYAHLSLDLRIHYHIARMFYTINRGITNLSEPRLTMAMVEELVNASYALLDGPEVQSVSRSSRRFEMNVMLQYTSLFLTFLMMLQSEELSNRAWLEVVVPQVVLRSQRLLSYFHTTITAEPEHTIHQYILKATAVCVLRSIEIQFGLLLRMDPNEKAKQADIVHEVMVSRGLEPKVRHTSEVIDEVLTVLECEAPDASDMVTRMRKQWSCVSTAASSTTNYAMIHRNLPEFAQMQRPSSSSSSSGSQSGCPVLVKRSDSAKDLLGSSGSGYRKCPISHITTPVDNSLETPKISGVLEHQSLTAVKESELEVQSANRKRKCPFDHTSMGSTSASGQYLYNPLESNIRSGASASPSVPVEHALATPRQPAAVPMPSQVQVPPMPNPFDEGLSPDFADFGFGLDFDTLQLDMFAAAPDFGPSFDEPFEQTI</sequence>
<evidence type="ECO:0000256" key="4">
    <source>
        <dbReference type="ARBA" id="ARBA00023242"/>
    </source>
</evidence>
<dbReference type="GeneID" id="54780221"/>
<dbReference type="PROSITE" id="PS00463">
    <property type="entry name" value="ZN2_CY6_FUNGAL_1"/>
    <property type="match status" value="1"/>
</dbReference>
<evidence type="ECO:0000256" key="1">
    <source>
        <dbReference type="ARBA" id="ARBA00023015"/>
    </source>
</evidence>
<proteinExistence type="predicted"/>
<feature type="domain" description="Zn(2)-C6 fungal-type" evidence="6">
    <location>
        <begin position="25"/>
        <end position="57"/>
    </location>
</feature>
<keyword evidence="1" id="KW-0805">Transcription regulation</keyword>
<dbReference type="SUPFAM" id="SSF57701">
    <property type="entry name" value="Zn2/Cys6 DNA-binding domain"/>
    <property type="match status" value="1"/>
</dbReference>
<dbReference type="AlphaFoldDB" id="A0A642UVD6"/>
<name>A0A642UVD6_DIURU</name>
<feature type="compositionally biased region" description="Low complexity" evidence="5">
    <location>
        <begin position="822"/>
        <end position="833"/>
    </location>
</feature>
<evidence type="ECO:0000256" key="3">
    <source>
        <dbReference type="ARBA" id="ARBA00023163"/>
    </source>
</evidence>
<reference evidence="7 8" key="1">
    <citation type="submission" date="2019-07" db="EMBL/GenBank/DDBJ databases">
        <title>Genome assembly of two rare yeast pathogens: Diutina rugosa and Trichomonascus ciferrii.</title>
        <authorList>
            <person name="Mixao V."/>
            <person name="Saus E."/>
            <person name="Hansen A."/>
            <person name="Lass-Flor C."/>
            <person name="Gabaldon T."/>
        </authorList>
    </citation>
    <scope>NUCLEOTIDE SEQUENCE [LARGE SCALE GENOMIC DNA]</scope>
    <source>
        <strain evidence="7 8">CBS 613</strain>
    </source>
</reference>
<dbReference type="EMBL" id="SWFT01000050">
    <property type="protein sequence ID" value="KAA8905140.1"/>
    <property type="molecule type" value="Genomic_DNA"/>
</dbReference>
<evidence type="ECO:0000256" key="2">
    <source>
        <dbReference type="ARBA" id="ARBA00023125"/>
    </source>
</evidence>
<evidence type="ECO:0000256" key="5">
    <source>
        <dbReference type="SAM" id="MobiDB-lite"/>
    </source>
</evidence>
<feature type="region of interest" description="Disordered" evidence="5">
    <location>
        <begin position="817"/>
        <end position="836"/>
    </location>
</feature>
<dbReference type="InterPro" id="IPR050675">
    <property type="entry name" value="OAF3"/>
</dbReference>
<keyword evidence="2" id="KW-0238">DNA-binding</keyword>
<dbReference type="Gene3D" id="4.10.240.10">
    <property type="entry name" value="Zn(2)-C6 fungal-type DNA-binding domain"/>
    <property type="match status" value="1"/>
</dbReference>
<dbReference type="CDD" id="cd00067">
    <property type="entry name" value="GAL4"/>
    <property type="match status" value="1"/>
</dbReference>
<dbReference type="GO" id="GO:0045944">
    <property type="term" value="P:positive regulation of transcription by RNA polymerase II"/>
    <property type="evidence" value="ECO:0007669"/>
    <property type="project" value="TreeGrafter"/>
</dbReference>
<comment type="caution">
    <text evidence="7">The sequence shown here is derived from an EMBL/GenBank/DDBJ whole genome shotgun (WGS) entry which is preliminary data.</text>
</comment>
<dbReference type="PANTHER" id="PTHR31069:SF12">
    <property type="entry name" value="TRANSCRIPTION FACTOR DOMAIN-CONTAINING PROTEIN"/>
    <property type="match status" value="1"/>
</dbReference>
<accession>A0A642UVD6</accession>
<dbReference type="OrthoDB" id="427480at2759"/>
<keyword evidence="8" id="KW-1185">Reference proteome</keyword>
<dbReference type="SMART" id="SM00066">
    <property type="entry name" value="GAL4"/>
    <property type="match status" value="1"/>
</dbReference>
<keyword evidence="3" id="KW-0804">Transcription</keyword>
<evidence type="ECO:0000313" key="8">
    <source>
        <dbReference type="Proteomes" id="UP000449547"/>
    </source>
</evidence>
<dbReference type="InterPro" id="IPR036864">
    <property type="entry name" value="Zn2-C6_fun-type_DNA-bd_sf"/>
</dbReference>
<evidence type="ECO:0000313" key="7">
    <source>
        <dbReference type="EMBL" id="KAA8905140.1"/>
    </source>
</evidence>